<reference evidence="1 2" key="1">
    <citation type="submission" date="2023-11" db="EMBL/GenBank/DDBJ databases">
        <title>Scandinavium wanjuensis sp. nov., isolated from lettuce South Korea.</title>
        <authorList>
            <person name="Park J."/>
            <person name="Park S."/>
            <person name="Oh K.K."/>
            <person name="Cho G.S."/>
            <person name="Franz C.M.A.P."/>
        </authorList>
    </citation>
    <scope>NUCLEOTIDE SEQUENCE [LARGE SCALE GENOMIC DNA]</scope>
    <source>
        <strain evidence="1 2">V105_6</strain>
    </source>
</reference>
<dbReference type="EMBL" id="JAWXRD010000040">
    <property type="protein sequence ID" value="MDX6042896.1"/>
    <property type="molecule type" value="Genomic_DNA"/>
</dbReference>
<dbReference type="NCBIfam" id="TIGR03495">
    <property type="entry name" value="phage_LysB"/>
    <property type="match status" value="1"/>
</dbReference>
<comment type="caution">
    <text evidence="1">The sequence shown here is derived from an EMBL/GenBank/DDBJ whole genome shotgun (WGS) entry which is preliminary data.</text>
</comment>
<evidence type="ECO:0000313" key="2">
    <source>
        <dbReference type="Proteomes" id="UP001275664"/>
    </source>
</evidence>
<proteinExistence type="predicted"/>
<dbReference type="RefSeq" id="WP_319787131.1">
    <property type="nucleotide sequence ID" value="NZ_JAWXRD010000040.1"/>
</dbReference>
<gene>
    <name evidence="1" type="primary">lysB</name>
    <name evidence="1" type="ORF">SIK69_22135</name>
</gene>
<dbReference type="InterPro" id="IPR020000">
    <property type="entry name" value="Phage_P2_LysB"/>
</dbReference>
<protein>
    <submittedName>
        <fullName evidence="1">Rz-like lysis system protein LysB</fullName>
    </submittedName>
</protein>
<accession>A0ABU4QUE5</accession>
<keyword evidence="2" id="KW-1185">Reference proteome</keyword>
<sequence length="137" mass="15318">MKTLMILLAVAGLALVWLKHENSKLSRAFTRANDVASAQKRTITMLKDQLLTAQRLSADNDRAQVQLRQKLAAAGTRAARRERTMTRLLNENEDLRRWYSAELPAAVRSLHRRAPCIAAGRCAERLPESQPVSDAGQ</sequence>
<dbReference type="Proteomes" id="UP001275664">
    <property type="component" value="Unassembled WGS sequence"/>
</dbReference>
<organism evidence="1 2">
    <name type="scientific">Scandinavium lactucae</name>
    <dbReference type="NCBI Taxonomy" id="3095028"/>
    <lineage>
        <taxon>Bacteria</taxon>
        <taxon>Pseudomonadati</taxon>
        <taxon>Pseudomonadota</taxon>
        <taxon>Gammaproteobacteria</taxon>
        <taxon>Enterobacterales</taxon>
        <taxon>Enterobacteriaceae</taxon>
        <taxon>Scandinavium</taxon>
    </lineage>
</organism>
<name>A0ABU4QUE5_9ENTR</name>
<evidence type="ECO:0000313" key="1">
    <source>
        <dbReference type="EMBL" id="MDX6042896.1"/>
    </source>
</evidence>